<dbReference type="GO" id="GO:0008757">
    <property type="term" value="F:S-adenosylmethionine-dependent methyltransferase activity"/>
    <property type="evidence" value="ECO:0007669"/>
    <property type="project" value="TreeGrafter"/>
</dbReference>
<evidence type="ECO:0000313" key="5">
    <source>
        <dbReference type="Proteomes" id="UP000887565"/>
    </source>
</evidence>
<dbReference type="Pfam" id="PF01596">
    <property type="entry name" value="Methyltransf_3"/>
    <property type="match status" value="1"/>
</dbReference>
<evidence type="ECO:0000256" key="4">
    <source>
        <dbReference type="ARBA" id="ARBA00023453"/>
    </source>
</evidence>
<evidence type="ECO:0000313" key="6">
    <source>
        <dbReference type="WBParaSite" id="nRc.2.0.1.t34554-RA"/>
    </source>
</evidence>
<keyword evidence="2" id="KW-0808">Transferase</keyword>
<dbReference type="AlphaFoldDB" id="A0A915K866"/>
<dbReference type="Gene3D" id="3.40.50.150">
    <property type="entry name" value="Vaccinia Virus protein VP39"/>
    <property type="match status" value="1"/>
</dbReference>
<evidence type="ECO:0000256" key="1">
    <source>
        <dbReference type="ARBA" id="ARBA00022603"/>
    </source>
</evidence>
<dbReference type="WBParaSite" id="nRc.2.0.1.t34554-RA">
    <property type="protein sequence ID" value="nRc.2.0.1.t34554-RA"/>
    <property type="gene ID" value="nRc.2.0.1.g34554"/>
</dbReference>
<name>A0A915K866_ROMCU</name>
<dbReference type="PROSITE" id="PS51682">
    <property type="entry name" value="SAM_OMT_I"/>
    <property type="match status" value="1"/>
</dbReference>
<dbReference type="PANTHER" id="PTHR10509">
    <property type="entry name" value="O-METHYLTRANSFERASE-RELATED"/>
    <property type="match status" value="1"/>
</dbReference>
<organism evidence="5 6">
    <name type="scientific">Romanomermis culicivorax</name>
    <name type="common">Nematode worm</name>
    <dbReference type="NCBI Taxonomy" id="13658"/>
    <lineage>
        <taxon>Eukaryota</taxon>
        <taxon>Metazoa</taxon>
        <taxon>Ecdysozoa</taxon>
        <taxon>Nematoda</taxon>
        <taxon>Enoplea</taxon>
        <taxon>Dorylaimia</taxon>
        <taxon>Mermithida</taxon>
        <taxon>Mermithoidea</taxon>
        <taxon>Mermithidae</taxon>
        <taxon>Romanomermis</taxon>
    </lineage>
</organism>
<dbReference type="SUPFAM" id="SSF53335">
    <property type="entry name" value="S-adenosyl-L-methionine-dependent methyltransferases"/>
    <property type="match status" value="1"/>
</dbReference>
<keyword evidence="5" id="KW-1185">Reference proteome</keyword>
<sequence>NLIQLEQNDTFDLCYVDADKFNYKVYFEQCYKLVRPLGLMAFDNVLWSGYVANNDPRIRNNLLVDNFRKFNKKLAQDPRVWSQLIAVGDGLAIVFDVPNNVCHYFQKKEDIVHDNVEDFYQINTQNSVSYFKNIVGMFGYQFLITFDRYDMAIAHHLVDSRNDVDQFVPTHFEIYLTIAVGIERLKHKFRVLPWI</sequence>
<dbReference type="Proteomes" id="UP000887565">
    <property type="component" value="Unplaced"/>
</dbReference>
<dbReference type="InterPro" id="IPR050362">
    <property type="entry name" value="Cation-dep_OMT"/>
</dbReference>
<keyword evidence="3" id="KW-0949">S-adenosyl-L-methionine</keyword>
<dbReference type="InterPro" id="IPR002935">
    <property type="entry name" value="SAM_O-MeTrfase"/>
</dbReference>
<reference evidence="6" key="1">
    <citation type="submission" date="2022-11" db="UniProtKB">
        <authorList>
            <consortium name="WormBaseParasite"/>
        </authorList>
    </citation>
    <scope>IDENTIFICATION</scope>
</reference>
<dbReference type="GO" id="GO:0032259">
    <property type="term" value="P:methylation"/>
    <property type="evidence" value="ECO:0007669"/>
    <property type="project" value="UniProtKB-KW"/>
</dbReference>
<keyword evidence="1" id="KW-0489">Methyltransferase</keyword>
<dbReference type="InterPro" id="IPR029063">
    <property type="entry name" value="SAM-dependent_MTases_sf"/>
</dbReference>
<proteinExistence type="inferred from homology"/>
<comment type="similarity">
    <text evidence="4">Belongs to the class I-like SAM-binding methyltransferase superfamily. Cation-dependent O-methyltransferase family.</text>
</comment>
<dbReference type="PANTHER" id="PTHR10509:SF14">
    <property type="entry name" value="CAFFEOYL-COA O-METHYLTRANSFERASE 3-RELATED"/>
    <property type="match status" value="1"/>
</dbReference>
<dbReference type="GO" id="GO:0008171">
    <property type="term" value="F:O-methyltransferase activity"/>
    <property type="evidence" value="ECO:0007669"/>
    <property type="project" value="InterPro"/>
</dbReference>
<evidence type="ECO:0000256" key="3">
    <source>
        <dbReference type="ARBA" id="ARBA00022691"/>
    </source>
</evidence>
<evidence type="ECO:0000256" key="2">
    <source>
        <dbReference type="ARBA" id="ARBA00022679"/>
    </source>
</evidence>
<protein>
    <submittedName>
        <fullName evidence="6">Uncharacterized protein</fullName>
    </submittedName>
</protein>
<accession>A0A915K866</accession>